<dbReference type="PRINTS" id="PR00368">
    <property type="entry name" value="FADPNR"/>
</dbReference>
<keyword evidence="2" id="KW-0285">Flavoprotein</keyword>
<name>A0A8H7TMN7_9HELO</name>
<organism evidence="5 6">
    <name type="scientific">Cadophora malorum</name>
    <dbReference type="NCBI Taxonomy" id="108018"/>
    <lineage>
        <taxon>Eukaryota</taxon>
        <taxon>Fungi</taxon>
        <taxon>Dikarya</taxon>
        <taxon>Ascomycota</taxon>
        <taxon>Pezizomycotina</taxon>
        <taxon>Leotiomycetes</taxon>
        <taxon>Helotiales</taxon>
        <taxon>Ploettnerulaceae</taxon>
        <taxon>Cadophora</taxon>
    </lineage>
</organism>
<dbReference type="SUPFAM" id="SSF51905">
    <property type="entry name" value="FAD/NAD(P)-binding domain"/>
    <property type="match status" value="1"/>
</dbReference>
<evidence type="ECO:0000313" key="5">
    <source>
        <dbReference type="EMBL" id="KAG4421776.1"/>
    </source>
</evidence>
<comment type="similarity">
    <text evidence="1">Belongs to the class-II pyridine nucleotide-disulfide oxidoreductase family.</text>
</comment>
<dbReference type="OrthoDB" id="10260355at2759"/>
<sequence>MTPNTSRQSPVDVLIIGGGPAGLSCSSSLARLLHTCIVFSSENYRNQVSKHMHGVLTWEHRDSAEFRAAARKDILAHYNTTFFQNSTITKLEKLSREDGTSLFKAIDDTGKEWWGRKVVLAIGIKDIMPEIDGYEECWGSRIFHCLFCHGYEERGAKSAGVLAIDDCAPAALALHMARYANRLAEKVIIYTHGNETVTKDLEAALSQCKAESKTRKNITVDSRKIVRLVKGPEGGEVEVHLEDGKKKLQGFLAHKPKGELNRPLAGQLGLELTPQGDIKTNPPFNETSVQGVFTGGDAASPMKAATLALSSGGLVAAGVAAQLEIED</sequence>
<dbReference type="EMBL" id="JAFJYH010000060">
    <property type="protein sequence ID" value="KAG4421776.1"/>
    <property type="molecule type" value="Genomic_DNA"/>
</dbReference>
<reference evidence="5" key="1">
    <citation type="submission" date="2021-02" db="EMBL/GenBank/DDBJ databases">
        <title>Genome sequence Cadophora malorum strain M34.</title>
        <authorList>
            <person name="Stefanovic E."/>
            <person name="Vu D."/>
            <person name="Scully C."/>
            <person name="Dijksterhuis J."/>
            <person name="Roader J."/>
            <person name="Houbraken J."/>
        </authorList>
    </citation>
    <scope>NUCLEOTIDE SEQUENCE</scope>
    <source>
        <strain evidence="5">M34</strain>
    </source>
</reference>
<evidence type="ECO:0000256" key="1">
    <source>
        <dbReference type="ARBA" id="ARBA00009333"/>
    </source>
</evidence>
<protein>
    <recommendedName>
        <fullName evidence="4">FAD/NAD(P)-binding domain-containing protein</fullName>
    </recommendedName>
</protein>
<dbReference type="InterPro" id="IPR023753">
    <property type="entry name" value="FAD/NAD-binding_dom"/>
</dbReference>
<dbReference type="GO" id="GO:0016491">
    <property type="term" value="F:oxidoreductase activity"/>
    <property type="evidence" value="ECO:0007669"/>
    <property type="project" value="UniProtKB-KW"/>
</dbReference>
<dbReference type="AlphaFoldDB" id="A0A8H7TMN7"/>
<dbReference type="Gene3D" id="3.50.50.60">
    <property type="entry name" value="FAD/NAD(P)-binding domain"/>
    <property type="match status" value="2"/>
</dbReference>
<dbReference type="PROSITE" id="PS51257">
    <property type="entry name" value="PROKAR_LIPOPROTEIN"/>
    <property type="match status" value="1"/>
</dbReference>
<dbReference type="GO" id="GO:0097237">
    <property type="term" value="P:cellular response to toxic substance"/>
    <property type="evidence" value="ECO:0007669"/>
    <property type="project" value="UniProtKB-ARBA"/>
</dbReference>
<dbReference type="Proteomes" id="UP000664132">
    <property type="component" value="Unassembled WGS sequence"/>
</dbReference>
<dbReference type="Pfam" id="PF07992">
    <property type="entry name" value="Pyr_redox_2"/>
    <property type="match status" value="1"/>
</dbReference>
<evidence type="ECO:0000313" key="6">
    <source>
        <dbReference type="Proteomes" id="UP000664132"/>
    </source>
</evidence>
<evidence type="ECO:0000259" key="4">
    <source>
        <dbReference type="Pfam" id="PF07992"/>
    </source>
</evidence>
<comment type="caution">
    <text evidence="5">The sequence shown here is derived from an EMBL/GenBank/DDBJ whole genome shotgun (WGS) entry which is preliminary data.</text>
</comment>
<evidence type="ECO:0000256" key="2">
    <source>
        <dbReference type="ARBA" id="ARBA00022630"/>
    </source>
</evidence>
<accession>A0A8H7TMN7</accession>
<dbReference type="PRINTS" id="PR00469">
    <property type="entry name" value="PNDRDTASEII"/>
</dbReference>
<keyword evidence="3" id="KW-0560">Oxidoreductase</keyword>
<feature type="domain" description="FAD/NAD(P)-binding" evidence="4">
    <location>
        <begin position="12"/>
        <end position="310"/>
    </location>
</feature>
<dbReference type="InterPro" id="IPR050097">
    <property type="entry name" value="Ferredoxin-NADP_redctase_2"/>
</dbReference>
<dbReference type="PANTHER" id="PTHR48105">
    <property type="entry name" value="THIOREDOXIN REDUCTASE 1-RELATED-RELATED"/>
    <property type="match status" value="1"/>
</dbReference>
<proteinExistence type="inferred from homology"/>
<dbReference type="InterPro" id="IPR036188">
    <property type="entry name" value="FAD/NAD-bd_sf"/>
</dbReference>
<keyword evidence="6" id="KW-1185">Reference proteome</keyword>
<evidence type="ECO:0000256" key="3">
    <source>
        <dbReference type="ARBA" id="ARBA00023002"/>
    </source>
</evidence>
<gene>
    <name evidence="5" type="ORF">IFR04_005152</name>
</gene>